<dbReference type="EMBL" id="LWDX02050356">
    <property type="protein sequence ID" value="OEL20544.1"/>
    <property type="molecule type" value="Genomic_DNA"/>
</dbReference>
<dbReference type="OrthoDB" id="678643at2759"/>
<comment type="caution">
    <text evidence="2">The sequence shown here is derived from an EMBL/GenBank/DDBJ whole genome shotgun (WGS) entry which is preliminary data.</text>
</comment>
<dbReference type="Gene3D" id="3.80.10.10">
    <property type="entry name" value="Ribonuclease Inhibitor"/>
    <property type="match status" value="1"/>
</dbReference>
<gene>
    <name evidence="2" type="ORF">BAE44_0018437</name>
</gene>
<sequence length="244" mass="28714">MSITAIASTYREDLGFCKEWLGLEWCRIERCPRVDSVFTPLRNFDSAFTHMMRTFWASQLLKARYIWEWTEPSGYGREFPNLTFLHLDRCPRLVIVLPLSRQETKPLLSPLSQLETLEITWCGDLREVFPLDTEAKRYAEGQPQPVTLDFPSLKRIHLHELPRLHRICGVRMTAPSLETVKIRGCWSLTRLPDASRGDKQAVECDCEKEWWDRLEWDDGSQASRYKPIHPRYYKKTLLRGSVLR</sequence>
<dbReference type="InterPro" id="IPR032675">
    <property type="entry name" value="LRR_dom_sf"/>
</dbReference>
<feature type="domain" description="Disease resistance protein At4g27190-like leucine-rich repeats" evidence="1">
    <location>
        <begin position="77"/>
        <end position="191"/>
    </location>
</feature>
<dbReference type="STRING" id="888268.A0A1E5V683"/>
<evidence type="ECO:0000313" key="2">
    <source>
        <dbReference type="EMBL" id="OEL20544.1"/>
    </source>
</evidence>
<reference evidence="2 3" key="1">
    <citation type="submission" date="2016-09" db="EMBL/GenBank/DDBJ databases">
        <title>The draft genome of Dichanthelium oligosanthes: A C3 panicoid grass species.</title>
        <authorList>
            <person name="Studer A.J."/>
            <person name="Schnable J.C."/>
            <person name="Brutnell T.P."/>
        </authorList>
    </citation>
    <scope>NUCLEOTIDE SEQUENCE [LARGE SCALE GENOMIC DNA]</scope>
    <source>
        <strain evidence="3">cv. Kellogg 1175</strain>
        <tissue evidence="2">Leaf</tissue>
    </source>
</reference>
<dbReference type="AlphaFoldDB" id="A0A1E5V683"/>
<dbReference type="InterPro" id="IPR050905">
    <property type="entry name" value="Plant_NBS-LRR"/>
</dbReference>
<dbReference type="PANTHER" id="PTHR33463">
    <property type="entry name" value="NB-ARC DOMAIN-CONTAINING PROTEIN-RELATED"/>
    <property type="match status" value="1"/>
</dbReference>
<evidence type="ECO:0000313" key="3">
    <source>
        <dbReference type="Proteomes" id="UP000095767"/>
    </source>
</evidence>
<dbReference type="Proteomes" id="UP000095767">
    <property type="component" value="Unassembled WGS sequence"/>
</dbReference>
<protein>
    <recommendedName>
        <fullName evidence="1">Disease resistance protein At4g27190-like leucine-rich repeats domain-containing protein</fullName>
    </recommendedName>
</protein>
<dbReference type="PANTHER" id="PTHR33463:SF148">
    <property type="entry name" value="NB-ARC DOMAIN-CONTAINING PROTEIN"/>
    <property type="match status" value="1"/>
</dbReference>
<evidence type="ECO:0000259" key="1">
    <source>
        <dbReference type="Pfam" id="PF23247"/>
    </source>
</evidence>
<dbReference type="InterPro" id="IPR057135">
    <property type="entry name" value="At4g27190-like_LRR"/>
</dbReference>
<keyword evidence="3" id="KW-1185">Reference proteome</keyword>
<proteinExistence type="predicted"/>
<dbReference type="SUPFAM" id="SSF52047">
    <property type="entry name" value="RNI-like"/>
    <property type="match status" value="1"/>
</dbReference>
<organism evidence="2 3">
    <name type="scientific">Dichanthelium oligosanthes</name>
    <dbReference type="NCBI Taxonomy" id="888268"/>
    <lineage>
        <taxon>Eukaryota</taxon>
        <taxon>Viridiplantae</taxon>
        <taxon>Streptophyta</taxon>
        <taxon>Embryophyta</taxon>
        <taxon>Tracheophyta</taxon>
        <taxon>Spermatophyta</taxon>
        <taxon>Magnoliopsida</taxon>
        <taxon>Liliopsida</taxon>
        <taxon>Poales</taxon>
        <taxon>Poaceae</taxon>
        <taxon>PACMAD clade</taxon>
        <taxon>Panicoideae</taxon>
        <taxon>Panicodae</taxon>
        <taxon>Paniceae</taxon>
        <taxon>Dichantheliinae</taxon>
        <taxon>Dichanthelium</taxon>
    </lineage>
</organism>
<dbReference type="Pfam" id="PF23247">
    <property type="entry name" value="LRR_RPS2"/>
    <property type="match status" value="1"/>
</dbReference>
<name>A0A1E5V683_9POAL</name>
<accession>A0A1E5V683</accession>